<accession>A0A6M0Q817</accession>
<sequence length="516" mass="58685">MIRKIALLPVDARPVTRELPCQLAKIGGWEVLVPGVETLGFLKKPADIDSLQKWLVDVAPEVDGIVLSTDMLGYGGLVPSRISVDSEEIIQQRLTIIKRIKANDPEKKIMLFSATMRISNNNVNEEEKEYWKDYGELIWAYSYNKHKFEKTGLEEARMKRDEAELKIPSDILEDYIQTRERNFAISTSLLDLLEQGIVDTIVYPQDDTAEYGLNISEQEQLASLVHERGLRDKVYIYPGADEVGAALVTKMIFQLEGLKPPVFFPFYSGERGALSSAMYEDRPICESVKGQIHVIGGYTIDNSLEADIVLAVNVPGKRQGDLALQKFLEEVNTPDRNVGEWLRRVRHYIEKGKQLAIADLAYANGADENMLPDLLASSLFSRISGFGAWNTAGNTLGTVVAQASMIYLQQEKMATSEEDSERALFEQLCVRLLDDYLYQSHVRQMIRKEIAEVELTSHELLDIATRHFHEQVEKFHSVLDFHPKWEMILEEVYLPWDRTFEIGVKLSSKRKVQVNV</sequence>
<name>A0A6M0Q817_9BACI</name>
<dbReference type="RefSeq" id="WP_163179861.1">
    <property type="nucleotide sequence ID" value="NZ_JAAIWM010000003.1"/>
</dbReference>
<protein>
    <submittedName>
        <fullName evidence="1">DUF4127 family protein</fullName>
    </submittedName>
</protein>
<dbReference type="InterPro" id="IPR025394">
    <property type="entry name" value="DUF4127"/>
</dbReference>
<evidence type="ECO:0000313" key="1">
    <source>
        <dbReference type="EMBL" id="NEY72417.1"/>
    </source>
</evidence>
<dbReference type="AlphaFoldDB" id="A0A6M0Q817"/>
<organism evidence="1 2">
    <name type="scientific">Bacillus mesophilus</name>
    <dbReference type="NCBI Taxonomy" id="1808955"/>
    <lineage>
        <taxon>Bacteria</taxon>
        <taxon>Bacillati</taxon>
        <taxon>Bacillota</taxon>
        <taxon>Bacilli</taxon>
        <taxon>Bacillales</taxon>
        <taxon>Bacillaceae</taxon>
        <taxon>Bacillus</taxon>
    </lineage>
</organism>
<reference evidence="1 2" key="1">
    <citation type="submission" date="2020-02" db="EMBL/GenBank/DDBJ databases">
        <title>Bacillus aquiflavi sp. nov., isolated from yellow water of strong flavor Chinese baijiu in Yibin region of China.</title>
        <authorList>
            <person name="Xie J."/>
        </authorList>
    </citation>
    <scope>NUCLEOTIDE SEQUENCE [LARGE SCALE GENOMIC DNA]</scope>
    <source>
        <strain evidence="1 2">SA4</strain>
    </source>
</reference>
<dbReference type="EMBL" id="JAAIWM010000003">
    <property type="protein sequence ID" value="NEY72417.1"/>
    <property type="molecule type" value="Genomic_DNA"/>
</dbReference>
<gene>
    <name evidence="1" type="ORF">G4D63_11835</name>
</gene>
<evidence type="ECO:0000313" key="2">
    <source>
        <dbReference type="Proteomes" id="UP000481043"/>
    </source>
</evidence>
<dbReference type="Proteomes" id="UP000481043">
    <property type="component" value="Unassembled WGS sequence"/>
</dbReference>
<proteinExistence type="predicted"/>
<dbReference type="Pfam" id="PF13552">
    <property type="entry name" value="DUF4127"/>
    <property type="match status" value="1"/>
</dbReference>
<comment type="caution">
    <text evidence="1">The sequence shown here is derived from an EMBL/GenBank/DDBJ whole genome shotgun (WGS) entry which is preliminary data.</text>
</comment>
<keyword evidence="2" id="KW-1185">Reference proteome</keyword>